<proteinExistence type="predicted"/>
<sequence length="184" mass="20443">MPSGKSSGRLSSQLLFSKAIALLKPMAEQMIPPCSTTPPADPHAATATDCILQEITAVGRCLEAVDLKISDLSVASTAIRADIACFQVMVTDLDQRLRTIEDNFVALPVQDMEMQVLRAKITDLEDRSRRDKAQMSRAFLNTSFLNSQAWISPRRWSFKGPTEMVLYIKRPLDGLPHNRMLSPP</sequence>
<organism evidence="1 2">
    <name type="scientific">Pleurodeles waltl</name>
    <name type="common">Iberian ribbed newt</name>
    <dbReference type="NCBI Taxonomy" id="8319"/>
    <lineage>
        <taxon>Eukaryota</taxon>
        <taxon>Metazoa</taxon>
        <taxon>Chordata</taxon>
        <taxon>Craniata</taxon>
        <taxon>Vertebrata</taxon>
        <taxon>Euteleostomi</taxon>
        <taxon>Amphibia</taxon>
        <taxon>Batrachia</taxon>
        <taxon>Caudata</taxon>
        <taxon>Salamandroidea</taxon>
        <taxon>Salamandridae</taxon>
        <taxon>Pleurodelinae</taxon>
        <taxon>Pleurodeles</taxon>
    </lineage>
</organism>
<reference evidence="1" key="1">
    <citation type="journal article" date="2022" name="bioRxiv">
        <title>Sequencing and chromosome-scale assembly of the giantPleurodeles waltlgenome.</title>
        <authorList>
            <person name="Brown T."/>
            <person name="Elewa A."/>
            <person name="Iarovenko S."/>
            <person name="Subramanian E."/>
            <person name="Araus A.J."/>
            <person name="Petzold A."/>
            <person name="Susuki M."/>
            <person name="Suzuki K.-i.T."/>
            <person name="Hayashi T."/>
            <person name="Toyoda A."/>
            <person name="Oliveira C."/>
            <person name="Osipova E."/>
            <person name="Leigh N.D."/>
            <person name="Simon A."/>
            <person name="Yun M.H."/>
        </authorList>
    </citation>
    <scope>NUCLEOTIDE SEQUENCE</scope>
    <source>
        <strain evidence="1">20211129_DDA</strain>
        <tissue evidence="1">Liver</tissue>
    </source>
</reference>
<protein>
    <submittedName>
        <fullName evidence="1">Uncharacterized protein</fullName>
    </submittedName>
</protein>
<evidence type="ECO:0000313" key="2">
    <source>
        <dbReference type="Proteomes" id="UP001066276"/>
    </source>
</evidence>
<gene>
    <name evidence="1" type="ORF">NDU88_003535</name>
</gene>
<dbReference type="EMBL" id="JANPWB010000004">
    <property type="protein sequence ID" value="KAJ1194246.1"/>
    <property type="molecule type" value="Genomic_DNA"/>
</dbReference>
<dbReference type="AlphaFoldDB" id="A0AAV7V117"/>
<name>A0AAV7V117_PLEWA</name>
<dbReference type="Proteomes" id="UP001066276">
    <property type="component" value="Chromosome 2_2"/>
</dbReference>
<comment type="caution">
    <text evidence="1">The sequence shown here is derived from an EMBL/GenBank/DDBJ whole genome shotgun (WGS) entry which is preliminary data.</text>
</comment>
<evidence type="ECO:0000313" key="1">
    <source>
        <dbReference type="EMBL" id="KAJ1194246.1"/>
    </source>
</evidence>
<accession>A0AAV7V117</accession>
<keyword evidence="2" id="KW-1185">Reference proteome</keyword>